<keyword evidence="1" id="KW-1133">Transmembrane helix</keyword>
<feature type="transmembrane region" description="Helical" evidence="1">
    <location>
        <begin position="223"/>
        <end position="243"/>
    </location>
</feature>
<feature type="transmembrane region" description="Helical" evidence="1">
    <location>
        <begin position="250"/>
        <end position="268"/>
    </location>
</feature>
<name>A0ABY5KGG5_9ACTN</name>
<accession>A0ABY5KGG5</accession>
<reference evidence="2 3" key="1">
    <citation type="submission" date="2022-07" db="EMBL/GenBank/DDBJ databases">
        <title>Novel species in genus Aeromicrobium.</title>
        <authorList>
            <person name="Ye L."/>
        </authorList>
    </citation>
    <scope>NUCLEOTIDE SEQUENCE [LARGE SCALE GENOMIC DNA]</scope>
    <source>
        <strain evidence="3">zg-Y50</strain>
    </source>
</reference>
<proteinExistence type="predicted"/>
<evidence type="ECO:0000313" key="2">
    <source>
        <dbReference type="EMBL" id="UUI69571.1"/>
    </source>
</evidence>
<sequence length="355" mass="36949">MQLRKVSMTHSPAERHALKHVAVHLLVPLFLGTGMALAYLGGFHQPNPQGVRVDVVGTSADAKVMAQTLQDEVGDALDVRTVASVEDARDQIEHRELAAALVPGRDTATLLHSDAASATTSSSVLTVFQAVSEKQGVRLQTENVVPVASEGDPSGQSMFFYVVGLTVGSYAAGIAIGAAGAGLRLRTRFGLAIVASGVLAALVTLVAGPVYGALPSHVGQIGLLAWLYTAGIVLFGVGLHPFLGRLTTPTMVALFVMLNFTSAGGVYAPELQPGFFGALHSFWDGAALNEIGRNLVYFPELGIGREVVTLVLWLVAGAALVGVAGVAERGVWRAAHATASTQDVEEELEEVVAVG</sequence>
<gene>
    <name evidence="2" type="ORF">NP095_05605</name>
</gene>
<dbReference type="Proteomes" id="UP001315860">
    <property type="component" value="Chromosome"/>
</dbReference>
<keyword evidence="1" id="KW-0472">Membrane</keyword>
<feature type="transmembrane region" description="Helical" evidence="1">
    <location>
        <begin position="21"/>
        <end position="40"/>
    </location>
</feature>
<keyword evidence="1" id="KW-0812">Transmembrane</keyword>
<dbReference type="EMBL" id="CP101990">
    <property type="protein sequence ID" value="UUI69571.1"/>
    <property type="molecule type" value="Genomic_DNA"/>
</dbReference>
<keyword evidence="3" id="KW-1185">Reference proteome</keyword>
<feature type="transmembrane region" description="Helical" evidence="1">
    <location>
        <begin position="158"/>
        <end position="182"/>
    </location>
</feature>
<dbReference type="RefSeq" id="WP_232416948.1">
    <property type="nucleotide sequence ID" value="NZ_CP101990.1"/>
</dbReference>
<feature type="transmembrane region" description="Helical" evidence="1">
    <location>
        <begin position="189"/>
        <end position="211"/>
    </location>
</feature>
<evidence type="ECO:0000256" key="1">
    <source>
        <dbReference type="SAM" id="Phobius"/>
    </source>
</evidence>
<feature type="transmembrane region" description="Helical" evidence="1">
    <location>
        <begin position="307"/>
        <end position="327"/>
    </location>
</feature>
<protein>
    <recommendedName>
        <fullName evidence="4">ABC transporter permease</fullName>
    </recommendedName>
</protein>
<organism evidence="2 3">
    <name type="scientific">Aeromicrobium duanguangcaii</name>
    <dbReference type="NCBI Taxonomy" id="2968086"/>
    <lineage>
        <taxon>Bacteria</taxon>
        <taxon>Bacillati</taxon>
        <taxon>Actinomycetota</taxon>
        <taxon>Actinomycetes</taxon>
        <taxon>Propionibacteriales</taxon>
        <taxon>Nocardioidaceae</taxon>
        <taxon>Aeromicrobium</taxon>
    </lineage>
</organism>
<evidence type="ECO:0000313" key="3">
    <source>
        <dbReference type="Proteomes" id="UP001315860"/>
    </source>
</evidence>
<evidence type="ECO:0008006" key="4">
    <source>
        <dbReference type="Google" id="ProtNLM"/>
    </source>
</evidence>